<dbReference type="RefSeq" id="XP_028363303.1">
    <property type="nucleotide sequence ID" value="XM_028507502.2"/>
</dbReference>
<dbReference type="InterPro" id="IPR001314">
    <property type="entry name" value="Peptidase_S1A"/>
</dbReference>
<evidence type="ECO:0000256" key="4">
    <source>
        <dbReference type="ARBA" id="ARBA00022825"/>
    </source>
</evidence>
<keyword evidence="4 7" id="KW-0720">Serine protease</keyword>
<dbReference type="Proteomes" id="UP000504628">
    <property type="component" value="Chromosome 1"/>
</dbReference>
<feature type="domain" description="Peptidase S1" evidence="9">
    <location>
        <begin position="21"/>
        <end position="241"/>
    </location>
</feature>
<evidence type="ECO:0000256" key="1">
    <source>
        <dbReference type="ARBA" id="ARBA00022670"/>
    </source>
</evidence>
<dbReference type="GO" id="GO:0006508">
    <property type="term" value="P:proteolysis"/>
    <property type="evidence" value="ECO:0007669"/>
    <property type="project" value="UniProtKB-KW"/>
</dbReference>
<dbReference type="InterPro" id="IPR033116">
    <property type="entry name" value="TRYPSIN_SER"/>
</dbReference>
<feature type="chain" id="PRO_5026870990" evidence="8">
    <location>
        <begin position="19"/>
        <end position="249"/>
    </location>
</feature>
<evidence type="ECO:0000256" key="5">
    <source>
        <dbReference type="ARBA" id="ARBA00023145"/>
    </source>
</evidence>
<evidence type="ECO:0000256" key="2">
    <source>
        <dbReference type="ARBA" id="ARBA00022729"/>
    </source>
</evidence>
<keyword evidence="6" id="KW-1015">Disulfide bond</keyword>
<dbReference type="KEGG" id="pdic:114492886"/>
<dbReference type="FunFam" id="2.40.10.10:FF:000014">
    <property type="entry name" value="Complement factor D"/>
    <property type="match status" value="1"/>
</dbReference>
<dbReference type="PANTHER" id="PTHR24271:SF58">
    <property type="entry name" value="DUODENASE-1"/>
    <property type="match status" value="1"/>
</dbReference>
<dbReference type="PROSITE" id="PS00134">
    <property type="entry name" value="TRYPSIN_HIS"/>
    <property type="match status" value="1"/>
</dbReference>
<gene>
    <name evidence="11" type="primary">LOC114492886</name>
</gene>
<evidence type="ECO:0000256" key="7">
    <source>
        <dbReference type="RuleBase" id="RU363034"/>
    </source>
</evidence>
<organism evidence="10 11">
    <name type="scientific">Phyllostomus discolor</name>
    <name type="common">pale spear-nosed bat</name>
    <dbReference type="NCBI Taxonomy" id="89673"/>
    <lineage>
        <taxon>Eukaryota</taxon>
        <taxon>Metazoa</taxon>
        <taxon>Chordata</taxon>
        <taxon>Craniata</taxon>
        <taxon>Vertebrata</taxon>
        <taxon>Euteleostomi</taxon>
        <taxon>Mammalia</taxon>
        <taxon>Eutheria</taxon>
        <taxon>Laurasiatheria</taxon>
        <taxon>Chiroptera</taxon>
        <taxon>Yangochiroptera</taxon>
        <taxon>Phyllostomidae</taxon>
        <taxon>Phyllostominae</taxon>
        <taxon>Phyllostomus</taxon>
    </lineage>
</organism>
<evidence type="ECO:0000313" key="10">
    <source>
        <dbReference type="Proteomes" id="UP000504628"/>
    </source>
</evidence>
<keyword evidence="10" id="KW-1185">Reference proteome</keyword>
<dbReference type="PANTHER" id="PTHR24271">
    <property type="entry name" value="KALLIKREIN-RELATED"/>
    <property type="match status" value="1"/>
</dbReference>
<dbReference type="FunCoup" id="A0A6J2LB94">
    <property type="interactions" value="175"/>
</dbReference>
<dbReference type="OrthoDB" id="5565075at2759"/>
<sequence length="249" mass="27833">MQPLLLLMAFLLAPKVEAGKIIGGQKVKPHSRPYMAFLRVTSPKRKTCGGFLVREDFVLTAAHCWGSSIKVTLGAHNVKKHEETQQIIPMKKAIAHPDYRPKVNDIMLLQLQRKANLTATVSCLKLPKMGEKVKPGMVCSVAGWGRLDLNTTTNTLHEVDLKIQKDKLCTSRYKSHYNGTTQICVGDPKENRSSFRGDSGGPFVCNNVAQGIVSFGKKNGKPPRIYTRISAFLPWINRTMRHLLLQKQD</sequence>
<dbReference type="GeneID" id="114492886"/>
<accession>A0A6J2LB94</accession>
<name>A0A6J2LB94_9CHIR</name>
<evidence type="ECO:0000256" key="3">
    <source>
        <dbReference type="ARBA" id="ARBA00022801"/>
    </source>
</evidence>
<evidence type="ECO:0000256" key="8">
    <source>
        <dbReference type="SAM" id="SignalP"/>
    </source>
</evidence>
<dbReference type="Gene3D" id="2.40.10.10">
    <property type="entry name" value="Trypsin-like serine proteases"/>
    <property type="match status" value="2"/>
</dbReference>
<keyword evidence="1 7" id="KW-0645">Protease</keyword>
<dbReference type="AlphaFoldDB" id="A0A6J2LB94"/>
<dbReference type="InParanoid" id="A0A6J2LB94"/>
<keyword evidence="5" id="KW-0865">Zymogen</keyword>
<dbReference type="SMART" id="SM00020">
    <property type="entry name" value="Tryp_SPc"/>
    <property type="match status" value="1"/>
</dbReference>
<protein>
    <submittedName>
        <fullName evidence="11">Cathepsin G-like</fullName>
    </submittedName>
</protein>
<dbReference type="SUPFAM" id="SSF50494">
    <property type="entry name" value="Trypsin-like serine proteases"/>
    <property type="match status" value="1"/>
</dbReference>
<dbReference type="InterPro" id="IPR018114">
    <property type="entry name" value="TRYPSIN_HIS"/>
</dbReference>
<evidence type="ECO:0000259" key="9">
    <source>
        <dbReference type="PROSITE" id="PS50240"/>
    </source>
</evidence>
<dbReference type="PROSITE" id="PS50240">
    <property type="entry name" value="TRYPSIN_DOM"/>
    <property type="match status" value="1"/>
</dbReference>
<dbReference type="InterPro" id="IPR043504">
    <property type="entry name" value="Peptidase_S1_PA_chymotrypsin"/>
</dbReference>
<reference evidence="11" key="1">
    <citation type="submission" date="2025-08" db="UniProtKB">
        <authorList>
            <consortium name="RefSeq"/>
        </authorList>
    </citation>
    <scope>IDENTIFICATION</scope>
    <source>
        <tissue evidence="11">Muscle</tissue>
    </source>
</reference>
<dbReference type="GO" id="GO:0004252">
    <property type="term" value="F:serine-type endopeptidase activity"/>
    <property type="evidence" value="ECO:0007669"/>
    <property type="project" value="InterPro"/>
</dbReference>
<dbReference type="GO" id="GO:0005737">
    <property type="term" value="C:cytoplasm"/>
    <property type="evidence" value="ECO:0007669"/>
    <property type="project" value="TreeGrafter"/>
</dbReference>
<proteinExistence type="predicted"/>
<dbReference type="PROSITE" id="PS00135">
    <property type="entry name" value="TRYPSIN_SER"/>
    <property type="match status" value="1"/>
</dbReference>
<dbReference type="Pfam" id="PF00089">
    <property type="entry name" value="Trypsin"/>
    <property type="match status" value="1"/>
</dbReference>
<evidence type="ECO:0000313" key="11">
    <source>
        <dbReference type="RefSeq" id="XP_028363303.1"/>
    </source>
</evidence>
<evidence type="ECO:0000256" key="6">
    <source>
        <dbReference type="ARBA" id="ARBA00023157"/>
    </source>
</evidence>
<dbReference type="InterPro" id="IPR009003">
    <property type="entry name" value="Peptidase_S1_PA"/>
</dbReference>
<keyword evidence="2 8" id="KW-0732">Signal</keyword>
<keyword evidence="3 7" id="KW-0378">Hydrolase</keyword>
<dbReference type="PRINTS" id="PR00722">
    <property type="entry name" value="CHYMOTRYPSIN"/>
</dbReference>
<feature type="signal peptide" evidence="8">
    <location>
        <begin position="1"/>
        <end position="18"/>
    </location>
</feature>
<dbReference type="CDD" id="cd00190">
    <property type="entry name" value="Tryp_SPc"/>
    <property type="match status" value="1"/>
</dbReference>
<dbReference type="InterPro" id="IPR001254">
    <property type="entry name" value="Trypsin_dom"/>
</dbReference>